<evidence type="ECO:0000313" key="2">
    <source>
        <dbReference type="EMBL" id="KRL57465.1"/>
    </source>
</evidence>
<dbReference type="Pfam" id="PF13349">
    <property type="entry name" value="DUF4097"/>
    <property type="match status" value="1"/>
</dbReference>
<dbReference type="PATRIC" id="fig|1114972.6.peg.485"/>
<gene>
    <name evidence="2" type="ORF">FD35_GL000486</name>
</gene>
<organism evidence="2 3">
    <name type="scientific">Furfurilactobacillus rossiae DSM 15814</name>
    <dbReference type="NCBI Taxonomy" id="1114972"/>
    <lineage>
        <taxon>Bacteria</taxon>
        <taxon>Bacillati</taxon>
        <taxon>Bacillota</taxon>
        <taxon>Bacilli</taxon>
        <taxon>Lactobacillales</taxon>
        <taxon>Lactobacillaceae</taxon>
        <taxon>Furfurilactobacillus</taxon>
    </lineage>
</organism>
<accession>A0A0R1RMF5</accession>
<keyword evidence="3" id="KW-1185">Reference proteome</keyword>
<dbReference type="AlphaFoldDB" id="A0A0R1RMF5"/>
<name>A0A0R1RMF5_9LACO</name>
<evidence type="ECO:0000259" key="1">
    <source>
        <dbReference type="Pfam" id="PF13349"/>
    </source>
</evidence>
<dbReference type="OrthoDB" id="2314391at2"/>
<proteinExistence type="predicted"/>
<protein>
    <recommendedName>
        <fullName evidence="1">DUF4097 domain-containing protein</fullName>
    </recommendedName>
</protein>
<feature type="domain" description="DUF4097" evidence="1">
    <location>
        <begin position="55"/>
        <end position="289"/>
    </location>
</feature>
<comment type="caution">
    <text evidence="2">The sequence shown here is derived from an EMBL/GenBank/DDBJ whole genome shotgun (WGS) entry which is preliminary data.</text>
</comment>
<evidence type="ECO:0000313" key="3">
    <source>
        <dbReference type="Proteomes" id="UP000051999"/>
    </source>
</evidence>
<dbReference type="eggNOG" id="COG3595">
    <property type="taxonomic scope" value="Bacteria"/>
</dbReference>
<dbReference type="STRING" id="1114972.FD35_GL000486"/>
<dbReference type="Gene3D" id="2.160.20.120">
    <property type="match status" value="1"/>
</dbReference>
<sequence length="306" mass="33391">MKRTLKIGIAVLIVGLIMVAAGAFTHSFKDVTFNHHGRPELRTTQTVSKKVKDFDAISVDLKSDQIRIKEGDTARVQVSSTKEAMPTVRSVGHKLVIEQKRADNSMTGWSFGHNPEGTFGLGTFNDAKHPDRTVVVTVPRGTKLNNISIKERQGAIRITDVSSDTVSISAHDDVMLEHMTVTQPLKVNSHDGNLYVTGMTLNTPSIKTDDGAVSLRDVQLNQGSIQLTDGTFNMTNGGFTGAVNVTNDDGDNEIVNADRNKGYILHGDDENKLFEQHNEDGGTLQQNETVPDIMHLTTNDGKNSVQ</sequence>
<reference evidence="2 3" key="1">
    <citation type="journal article" date="2015" name="Genome Announc.">
        <title>Expanding the biotechnology potential of lactobacilli through comparative genomics of 213 strains and associated genera.</title>
        <authorList>
            <person name="Sun Z."/>
            <person name="Harris H.M."/>
            <person name="McCann A."/>
            <person name="Guo C."/>
            <person name="Argimon S."/>
            <person name="Zhang W."/>
            <person name="Yang X."/>
            <person name="Jeffery I.B."/>
            <person name="Cooney J.C."/>
            <person name="Kagawa T.F."/>
            <person name="Liu W."/>
            <person name="Song Y."/>
            <person name="Salvetti E."/>
            <person name="Wrobel A."/>
            <person name="Rasinkangas P."/>
            <person name="Parkhill J."/>
            <person name="Rea M.C."/>
            <person name="O'Sullivan O."/>
            <person name="Ritari J."/>
            <person name="Douillard F.P."/>
            <person name="Paul Ross R."/>
            <person name="Yang R."/>
            <person name="Briner A.E."/>
            <person name="Felis G.E."/>
            <person name="de Vos W.M."/>
            <person name="Barrangou R."/>
            <person name="Klaenhammer T.R."/>
            <person name="Caufield P.W."/>
            <person name="Cui Y."/>
            <person name="Zhang H."/>
            <person name="O'Toole P.W."/>
        </authorList>
    </citation>
    <scope>NUCLEOTIDE SEQUENCE [LARGE SCALE GENOMIC DNA]</scope>
    <source>
        <strain evidence="2 3">DSM 15814</strain>
    </source>
</reference>
<dbReference type="RefSeq" id="WP_017261631.1">
    <property type="nucleotide sequence ID" value="NZ_AUAW01000001.1"/>
</dbReference>
<dbReference type="InterPro" id="IPR025164">
    <property type="entry name" value="Toastrack_DUF4097"/>
</dbReference>
<dbReference type="Proteomes" id="UP000051999">
    <property type="component" value="Unassembled WGS sequence"/>
</dbReference>
<dbReference type="EMBL" id="AZFF01000001">
    <property type="protein sequence ID" value="KRL57465.1"/>
    <property type="molecule type" value="Genomic_DNA"/>
</dbReference>